<gene>
    <name evidence="2" type="ORF">ATOP_17930</name>
</gene>
<evidence type="ECO:0000313" key="2">
    <source>
        <dbReference type="EMBL" id="GJM56138.1"/>
    </source>
</evidence>
<protein>
    <recommendedName>
        <fullName evidence="4">Tat pathway signal protein</fullName>
    </recommendedName>
</protein>
<proteinExistence type="predicted"/>
<evidence type="ECO:0000313" key="3">
    <source>
        <dbReference type="Proteomes" id="UP001055025"/>
    </source>
</evidence>
<comment type="caution">
    <text evidence="2">The sequence shown here is derived from an EMBL/GenBank/DDBJ whole genome shotgun (WGS) entry which is preliminary data.</text>
</comment>
<name>A0AAV5B5S2_9ACTN</name>
<dbReference type="AlphaFoldDB" id="A0AAV5B5S2"/>
<feature type="compositionally biased region" description="Low complexity" evidence="1">
    <location>
        <begin position="35"/>
        <end position="44"/>
    </location>
</feature>
<sequence>MASTQRRPTPRRAAGRTRPAPSGRTKPKTPKTPKTRAAAARTAAGYAVPRPEGADRSAIDRRTLIKGGAGIGAVAVLGSALSSIQGCSSKGQGDAQAPGPVVVDEGSATSVLDSYTAADAAPGLAQTGAWTLPLGTVLTPSEGQWIACTLTGENANPPVSAGAFSLASGTVQAVVERPRTQGATYVVYEARCSDSVYAWVELDTVSGSWTLYGSAFSGGALAGEPVELYSADTEWEPPLVACSGDAVLWLVMPVASGSQSTQDSTCHIWRAGQAEGSVAVTSHGRFACEPTVSDGVVTLVPRVREDEGVYYGITAYDLASDLSKQVDQLVLPQTVRPFSAVRMGERFVFQIEANYQSGGQLGKMGTYVSQGDGSFVSVAREPLAAPAGKGDIVVVKVRASYVVADLANSTYGTLAAEDRAVDYGEYPARVGTCDTFVTFCTVKDPTTGYPSAVSVRAFSVA</sequence>
<keyword evidence="3" id="KW-1185">Reference proteome</keyword>
<organism evidence="2 3">
    <name type="scientific">Granulimonas faecalis</name>
    <dbReference type="NCBI Taxonomy" id="2894155"/>
    <lineage>
        <taxon>Bacteria</taxon>
        <taxon>Bacillati</taxon>
        <taxon>Actinomycetota</taxon>
        <taxon>Coriobacteriia</taxon>
        <taxon>Coriobacteriales</taxon>
        <taxon>Kribbibacteriaceae</taxon>
        <taxon>Granulimonas</taxon>
    </lineage>
</organism>
<evidence type="ECO:0008006" key="4">
    <source>
        <dbReference type="Google" id="ProtNLM"/>
    </source>
</evidence>
<dbReference type="RefSeq" id="WP_265591050.1">
    <property type="nucleotide sequence ID" value="NZ_BQKC01000001.1"/>
</dbReference>
<accession>A0AAV5B5S2</accession>
<reference evidence="2" key="1">
    <citation type="journal article" date="2022" name="Int. J. Syst. Evol. Microbiol.">
        <title>Granulimonas faecalis gen. nov., sp. nov., and Leptogranulimonas caecicola gen. nov., sp. nov., novel lactate-producing Atopobiaceae bacteria isolated from mouse intestines, and an emended description of the family Atopobiaceae.</title>
        <authorList>
            <person name="Morinaga K."/>
            <person name="Kusada H."/>
            <person name="Sakamoto S."/>
            <person name="Murakami T."/>
            <person name="Toyoda A."/>
            <person name="Mori H."/>
            <person name="Meng X.Y."/>
            <person name="Takashino M."/>
            <person name="Murotomi K."/>
            <person name="Tamaki H."/>
        </authorList>
    </citation>
    <scope>NUCLEOTIDE SEQUENCE</scope>
    <source>
        <strain evidence="2">OPF53</strain>
    </source>
</reference>
<feature type="compositionally biased region" description="Basic residues" evidence="1">
    <location>
        <begin position="25"/>
        <end position="34"/>
    </location>
</feature>
<dbReference type="Proteomes" id="UP001055025">
    <property type="component" value="Unassembled WGS sequence"/>
</dbReference>
<evidence type="ECO:0000256" key="1">
    <source>
        <dbReference type="SAM" id="MobiDB-lite"/>
    </source>
</evidence>
<dbReference type="EMBL" id="BQKC01000001">
    <property type="protein sequence ID" value="GJM56138.1"/>
    <property type="molecule type" value="Genomic_DNA"/>
</dbReference>
<feature type="region of interest" description="Disordered" evidence="1">
    <location>
        <begin position="1"/>
        <end position="55"/>
    </location>
</feature>